<evidence type="ECO:0000313" key="2">
    <source>
        <dbReference type="Proteomes" id="UP000313359"/>
    </source>
</evidence>
<accession>A0A5C2SN92</accession>
<dbReference type="EMBL" id="ML122252">
    <property type="protein sequence ID" value="RPD65232.1"/>
    <property type="molecule type" value="Genomic_DNA"/>
</dbReference>
<dbReference type="Proteomes" id="UP000313359">
    <property type="component" value="Unassembled WGS sequence"/>
</dbReference>
<proteinExistence type="predicted"/>
<reference evidence="1" key="1">
    <citation type="journal article" date="2018" name="Genome Biol. Evol.">
        <title>Genomics and development of Lentinus tigrinus, a white-rot wood-decaying mushroom with dimorphic fruiting bodies.</title>
        <authorList>
            <person name="Wu B."/>
            <person name="Xu Z."/>
            <person name="Knudson A."/>
            <person name="Carlson A."/>
            <person name="Chen N."/>
            <person name="Kovaka S."/>
            <person name="LaButti K."/>
            <person name="Lipzen A."/>
            <person name="Pennachio C."/>
            <person name="Riley R."/>
            <person name="Schakwitz W."/>
            <person name="Umezawa K."/>
            <person name="Ohm R.A."/>
            <person name="Grigoriev I.V."/>
            <person name="Nagy L.G."/>
            <person name="Gibbons J."/>
            <person name="Hibbett D."/>
        </authorList>
    </citation>
    <scope>NUCLEOTIDE SEQUENCE [LARGE SCALE GENOMIC DNA]</scope>
    <source>
        <strain evidence="1">ALCF2SS1-6</strain>
    </source>
</reference>
<gene>
    <name evidence="1" type="ORF">L227DRAFT_570581</name>
</gene>
<dbReference type="AlphaFoldDB" id="A0A5C2SN92"/>
<sequence>MHTVYETARAFSRGVWQPELAGKKFQLKGLQVRSLARGTKVKIQPTGARRPALCSQLSVLVPFVPTALVTAS</sequence>
<keyword evidence="2" id="KW-1185">Reference proteome</keyword>
<organism evidence="1 2">
    <name type="scientific">Lentinus tigrinus ALCF2SS1-6</name>
    <dbReference type="NCBI Taxonomy" id="1328759"/>
    <lineage>
        <taxon>Eukaryota</taxon>
        <taxon>Fungi</taxon>
        <taxon>Dikarya</taxon>
        <taxon>Basidiomycota</taxon>
        <taxon>Agaricomycotina</taxon>
        <taxon>Agaricomycetes</taxon>
        <taxon>Polyporales</taxon>
        <taxon>Polyporaceae</taxon>
        <taxon>Lentinus</taxon>
    </lineage>
</organism>
<name>A0A5C2SN92_9APHY</name>
<evidence type="ECO:0000313" key="1">
    <source>
        <dbReference type="EMBL" id="RPD65232.1"/>
    </source>
</evidence>
<protein>
    <submittedName>
        <fullName evidence="1">Uncharacterized protein</fullName>
    </submittedName>
</protein>